<evidence type="ECO:0000256" key="2">
    <source>
        <dbReference type="ARBA" id="ARBA00011900"/>
    </source>
</evidence>
<dbReference type="EC" id="2.1.1.72" evidence="2"/>
<dbReference type="GO" id="GO:0003677">
    <property type="term" value="F:DNA binding"/>
    <property type="evidence" value="ECO:0007669"/>
    <property type="project" value="InterPro"/>
</dbReference>
<sequence length="1058" mass="123232">MKNNIEQYCKNIKQRFGTGISTEHSYRGDLQNLLQNLIKGINITNEPKRQKCGAPDYIIQRKEVPIGYIEAKDIGIDLDKIEKSDQLKRYKKSLDNLILTDYLEFRFIKYGEKVKTIKIVDTENNKFNILSENFESFILHINDFCSFKGQTIKSAEKLAKMMAHKARMMEEVIHKAVETEDEDNTLKEQLGAFRQILIHDLSEKQFADIYAQTIAYGLFAARLHDITLEDFSREEALFLVPKSNPFLRQLFTYVAGPDLDNRVVWIVNDLADIFRATDVKSLLADFGIATQQHDPFIHFYETFLAEYDAKLRKSRGVYYTPEPVVNFIVRAVDDILKTEFDLQQGLADTTKIEMKVEVQGVGKKIKKQIHKVQILDPATGTGTFLTEVVKQIYKKFENQKGIWSNYVENELVPRINGFEILMASYTICHLKLEMLLRETGYKPRDNNKQQRLRVFLTNSLEEAHPDTGTLFASWLSREAKEANLVKRDTPVMVVLGNPPYSVSSANNSKWIQKLMFDYKKDLNEKNINPLSDDYIKFIRYAQHFINKNGEGILAYISNNSFIDGIVHRQMRKHLLECFDKIYIIDLHGNSNKKEKAPDGSVDENVFDIQQGVSINIFIKNKTKKRNTFADISHIDRFGQRDSKYKFLTDSNIFDLKWQKIECNSPDFFFVPKDFKLKANYDSLISLKNLFKESNVGLNTEFDEFVIKETPKEAERLLEDIQELSIEDILSKYNLPTKSKNKVLNSKNDVLNNNPIITKIVYRPFDIKNTVYTGASNGLMGRPRHKIMQHMLNGANIGLITMRQYAYQVPNYCYSFVSKNIVASRLFISNKGYCSILPLYLYYENNNQQTIEDTVERIPNLNQEHIQQLAEKVDLVFTKEKEETKDTFAPIDILDYIYAVLHSPTYREKYKEFLKIDFPRIPYPKDKDIFWQLVKLGGELRQIHLLESPIVEQENTSYPNDGDNMVTRKIGKNDFEIIDKEKGLGRVWINDQQYFDRVPAIAWEFYIGGYQPAQKWLKDRKGRELSYDDISHYQKIIVALTETDRLMKEIDKIQFMDLA</sequence>
<dbReference type="InterPro" id="IPR003356">
    <property type="entry name" value="DNA_methylase_A-5"/>
</dbReference>
<dbReference type="Pfam" id="PF18135">
    <property type="entry name" value="Type_ISP_C"/>
    <property type="match status" value="1"/>
</dbReference>
<dbReference type="AlphaFoldDB" id="A0A941ZXD1"/>
<evidence type="ECO:0000313" key="9">
    <source>
        <dbReference type="Proteomes" id="UP000722750"/>
    </source>
</evidence>
<keyword evidence="4" id="KW-0808">Transferase</keyword>
<evidence type="ECO:0000259" key="7">
    <source>
        <dbReference type="Pfam" id="PF18135"/>
    </source>
</evidence>
<dbReference type="GO" id="GO:0008170">
    <property type="term" value="F:N-methyltransferase activity"/>
    <property type="evidence" value="ECO:0007669"/>
    <property type="project" value="InterPro"/>
</dbReference>
<evidence type="ECO:0000259" key="6">
    <source>
        <dbReference type="Pfam" id="PF02384"/>
    </source>
</evidence>
<evidence type="ECO:0000256" key="3">
    <source>
        <dbReference type="ARBA" id="ARBA00022603"/>
    </source>
</evidence>
<keyword evidence="3" id="KW-0489">Methyltransferase</keyword>
<proteinExistence type="inferred from homology"/>
<name>A0A941ZXD1_9BACT</name>
<dbReference type="SUPFAM" id="SSF53335">
    <property type="entry name" value="S-adenosyl-L-methionine-dependent methyltransferases"/>
    <property type="match status" value="1"/>
</dbReference>
<dbReference type="InterPro" id="IPR029063">
    <property type="entry name" value="SAM-dependent_MTases_sf"/>
</dbReference>
<dbReference type="EMBL" id="JAANXD010000001">
    <property type="protein sequence ID" value="MBS1256978.1"/>
    <property type="molecule type" value="Genomic_DNA"/>
</dbReference>
<dbReference type="InterPro" id="IPR050953">
    <property type="entry name" value="N4_N6_ade-DNA_methylase"/>
</dbReference>
<gene>
    <name evidence="8" type="ORF">MAG551_00013</name>
</gene>
<feature type="domain" description="Type ISP restriction-modification enzyme LLaBIII C-terminal specificity" evidence="7">
    <location>
        <begin position="689"/>
        <end position="1048"/>
    </location>
</feature>
<dbReference type="PRINTS" id="PR00507">
    <property type="entry name" value="N12N6MTFRASE"/>
</dbReference>
<evidence type="ECO:0000256" key="4">
    <source>
        <dbReference type="ARBA" id="ARBA00022679"/>
    </source>
</evidence>
<protein>
    <recommendedName>
        <fullName evidence="2">site-specific DNA-methyltransferase (adenine-specific)</fullName>
        <ecNumber evidence="2">2.1.1.72</ecNumber>
    </recommendedName>
</protein>
<feature type="domain" description="DNA methylase adenine-specific" evidence="6">
    <location>
        <begin position="292"/>
        <end position="576"/>
    </location>
</feature>
<comment type="caution">
    <text evidence="8">The sequence shown here is derived from an EMBL/GenBank/DDBJ whole genome shotgun (WGS) entry which is preliminary data.</text>
</comment>
<dbReference type="Gene3D" id="3.40.50.150">
    <property type="entry name" value="Vaccinia Virus protein VP39"/>
    <property type="match status" value="1"/>
</dbReference>
<evidence type="ECO:0000313" key="8">
    <source>
        <dbReference type="EMBL" id="MBS1256978.1"/>
    </source>
</evidence>
<dbReference type="PANTHER" id="PTHR33841">
    <property type="entry name" value="DNA METHYLTRANSFERASE YEEA-RELATED"/>
    <property type="match status" value="1"/>
</dbReference>
<dbReference type="Proteomes" id="UP000722750">
    <property type="component" value="Unassembled WGS sequence"/>
</dbReference>
<organism evidence="8 9">
    <name type="scientific">Candidatus Scalindua arabica</name>
    <dbReference type="NCBI Taxonomy" id="1127984"/>
    <lineage>
        <taxon>Bacteria</taxon>
        <taxon>Pseudomonadati</taxon>
        <taxon>Planctomycetota</taxon>
        <taxon>Candidatus Brocadiia</taxon>
        <taxon>Candidatus Brocadiales</taxon>
        <taxon>Candidatus Scalinduaceae</taxon>
        <taxon>Candidatus Scalindua</taxon>
    </lineage>
</organism>
<evidence type="ECO:0000256" key="5">
    <source>
        <dbReference type="ARBA" id="ARBA00047942"/>
    </source>
</evidence>
<dbReference type="InterPro" id="IPR041635">
    <property type="entry name" value="Type_ISP_LLaBIII_C"/>
</dbReference>
<dbReference type="Pfam" id="PF02384">
    <property type="entry name" value="N6_Mtase"/>
    <property type="match status" value="1"/>
</dbReference>
<comment type="catalytic activity">
    <reaction evidence="5">
        <text>a 2'-deoxyadenosine in DNA + S-adenosyl-L-methionine = an N(6)-methyl-2'-deoxyadenosine in DNA + S-adenosyl-L-homocysteine + H(+)</text>
        <dbReference type="Rhea" id="RHEA:15197"/>
        <dbReference type="Rhea" id="RHEA-COMP:12418"/>
        <dbReference type="Rhea" id="RHEA-COMP:12419"/>
        <dbReference type="ChEBI" id="CHEBI:15378"/>
        <dbReference type="ChEBI" id="CHEBI:57856"/>
        <dbReference type="ChEBI" id="CHEBI:59789"/>
        <dbReference type="ChEBI" id="CHEBI:90615"/>
        <dbReference type="ChEBI" id="CHEBI:90616"/>
        <dbReference type="EC" id="2.1.1.72"/>
    </reaction>
</comment>
<accession>A0A941ZXD1</accession>
<reference evidence="8" key="1">
    <citation type="journal article" date="2021" name="ISME J.">
        <title>Fine-scale metabolic discontinuity in a stratified prokaryote microbiome of a Red Sea deep halocline.</title>
        <authorList>
            <person name="Michoud G."/>
            <person name="Ngugi D.K."/>
            <person name="Barozzi A."/>
            <person name="Merlino G."/>
            <person name="Calleja M.L."/>
            <person name="Delgado-Huertas A."/>
            <person name="Moran X.A.G."/>
            <person name="Daffonchio D."/>
        </authorList>
    </citation>
    <scope>NUCLEOTIDE SEQUENCE</scope>
    <source>
        <strain evidence="8">SuakinDeep_MAG55_1</strain>
    </source>
</reference>
<dbReference type="GO" id="GO:0009007">
    <property type="term" value="F:site-specific DNA-methyltransferase (adenine-specific) activity"/>
    <property type="evidence" value="ECO:0007669"/>
    <property type="project" value="UniProtKB-EC"/>
</dbReference>
<comment type="similarity">
    <text evidence="1">Belongs to the N(4)/N(6)-methyltransferase family.</text>
</comment>
<evidence type="ECO:0000256" key="1">
    <source>
        <dbReference type="ARBA" id="ARBA00006594"/>
    </source>
</evidence>
<dbReference type="GO" id="GO:0032259">
    <property type="term" value="P:methylation"/>
    <property type="evidence" value="ECO:0007669"/>
    <property type="project" value="UniProtKB-KW"/>
</dbReference>
<dbReference type="PANTHER" id="PTHR33841:SF1">
    <property type="entry name" value="DNA METHYLTRANSFERASE A"/>
    <property type="match status" value="1"/>
</dbReference>